<keyword evidence="4 7" id="KW-0812">Transmembrane</keyword>
<dbReference type="AlphaFoldDB" id="A0A0U2ZA15"/>
<evidence type="ECO:0000256" key="5">
    <source>
        <dbReference type="ARBA" id="ARBA00022989"/>
    </source>
</evidence>
<keyword evidence="9" id="KW-1185">Reference proteome</keyword>
<dbReference type="PROSITE" id="PS00994">
    <property type="entry name" value="FHIPEP"/>
    <property type="match status" value="1"/>
</dbReference>
<dbReference type="Gene3D" id="3.40.30.60">
    <property type="entry name" value="FHIPEP family, domain 1"/>
    <property type="match status" value="1"/>
</dbReference>
<dbReference type="STRING" id="1526571.AT746_14140"/>
<evidence type="ECO:0000256" key="2">
    <source>
        <dbReference type="ARBA" id="ARBA00008835"/>
    </source>
</evidence>
<feature type="transmembrane region" description="Helical" evidence="7">
    <location>
        <begin position="289"/>
        <end position="304"/>
    </location>
</feature>
<accession>A0A0U2ZA15</accession>
<dbReference type="InterPro" id="IPR042196">
    <property type="entry name" value="FHIPEP_4"/>
</dbReference>
<sequence>MELSTYLNRFDKNRVKQLTTGLGAPTLLLAIMAMVILPLPPFLLDILFSFNIALSLVVILVAVFTQKPVEFGAFPLVLLIATVLRLALNVASTRVVLLHGHEGGDAAGKVIEAFGEVVIGGNYAVGIVVFAILVIINFKVVTAGAGRISEVSARFTLDAMPGKQMAIDADLNAGYIDQDQARARRQEITSEADFYGSMDGASKFVKGDAVAGLIIMIINIVGGLFIGIIQYDLSFGEAVQIYTLLTIGDGLVAQIPSLLLSVATAIIVTRENEDQEIGAELTTQLGNRRALFIATGVLFVMGIVPGMPHVAFLGLAAIVGGYAYYGMWKESREQTQTQLSEVQKEQATHTTEIKELGWDDVQHVDTIGLEVGYRLIPLVDKSQGGELLARIKGVRKKLSQELGFLVPPVHIRDNLDLNPNTYTIAMLGVTIGEADISHDSELAINPGQVFGKLDGKATKDPAFGLDAVWIKPEQREHAQTLGYTVVDAATVVATHLSQLLTNNAYQLLGYEEVQQLLDMLGKSNPKLVEGLIPDILPMSTVVKVLQTLLYEGVPIRDLRTIIQTLCEYGPKSQDPDVLVSAVRIALKRLIVQEVNGGGHEIPVITLAPELEQMLHQSLQAGGGEGAGIEPGLAEKLQQSLSEASQQQELAGEPSVLLTSGMLRPVLSRFLKHAISGLHVLSYQEIPDDKQIKIVSAVGQ</sequence>
<evidence type="ECO:0000256" key="4">
    <source>
        <dbReference type="ARBA" id="ARBA00022692"/>
    </source>
</evidence>
<comment type="similarity">
    <text evidence="2 7">Belongs to the FHIPEP (flagella/HR/invasion proteins export pore) family.</text>
</comment>
<feature type="transmembrane region" description="Helical" evidence="7">
    <location>
        <begin position="210"/>
        <end position="231"/>
    </location>
</feature>
<name>A0A0U2ZA15_9ALTE</name>
<dbReference type="PANTHER" id="PTHR30161">
    <property type="entry name" value="FLAGELLAR EXPORT PROTEIN, MEMBRANE FLHA SUBUNIT-RELATED"/>
    <property type="match status" value="1"/>
</dbReference>
<keyword evidence="6 7" id="KW-0472">Membrane</keyword>
<organism evidence="8 9">
    <name type="scientific">Lacimicrobium alkaliphilum</name>
    <dbReference type="NCBI Taxonomy" id="1526571"/>
    <lineage>
        <taxon>Bacteria</taxon>
        <taxon>Pseudomonadati</taxon>
        <taxon>Pseudomonadota</taxon>
        <taxon>Gammaproteobacteria</taxon>
        <taxon>Alteromonadales</taxon>
        <taxon>Alteromonadaceae</taxon>
        <taxon>Lacimicrobium</taxon>
    </lineage>
</organism>
<dbReference type="KEGG" id="lal:AT746_14140"/>
<feature type="transmembrane region" description="Helical" evidence="7">
    <location>
        <begin position="117"/>
        <end position="138"/>
    </location>
</feature>
<evidence type="ECO:0000256" key="3">
    <source>
        <dbReference type="ARBA" id="ARBA00022475"/>
    </source>
</evidence>
<dbReference type="EMBL" id="CP013650">
    <property type="protein sequence ID" value="ALS99284.1"/>
    <property type="molecule type" value="Genomic_DNA"/>
</dbReference>
<keyword evidence="8" id="KW-0282">Flagellum</keyword>
<dbReference type="InterPro" id="IPR042193">
    <property type="entry name" value="FHIPEP_3"/>
</dbReference>
<feature type="transmembrane region" description="Helical" evidence="7">
    <location>
        <begin position="76"/>
        <end position="97"/>
    </location>
</feature>
<keyword evidence="7" id="KW-0653">Protein transport</keyword>
<dbReference type="Gene3D" id="1.10.8.540">
    <property type="entry name" value="FHIPEP family, domain 3"/>
    <property type="match status" value="1"/>
</dbReference>
<feature type="transmembrane region" description="Helical" evidence="7">
    <location>
        <begin position="21"/>
        <end position="40"/>
    </location>
</feature>
<dbReference type="PANTHER" id="PTHR30161:SF1">
    <property type="entry name" value="FLAGELLAR BIOSYNTHESIS PROTEIN FLHA-RELATED"/>
    <property type="match status" value="1"/>
</dbReference>
<dbReference type="NCBIfam" id="TIGR01398">
    <property type="entry name" value="FlhA"/>
    <property type="match status" value="1"/>
</dbReference>
<dbReference type="GO" id="GO:0044780">
    <property type="term" value="P:bacterial-type flagellum assembly"/>
    <property type="evidence" value="ECO:0007669"/>
    <property type="project" value="InterPro"/>
</dbReference>
<dbReference type="OrthoDB" id="9759185at2"/>
<feature type="transmembrane region" description="Helical" evidence="7">
    <location>
        <begin position="46"/>
        <end position="64"/>
    </location>
</feature>
<feature type="transmembrane region" description="Helical" evidence="7">
    <location>
        <begin position="251"/>
        <end position="268"/>
    </location>
</feature>
<keyword evidence="7" id="KW-0813">Transport</keyword>
<evidence type="ECO:0000313" key="8">
    <source>
        <dbReference type="EMBL" id="ALS99284.1"/>
    </source>
</evidence>
<keyword evidence="7" id="KW-1006">Bacterial flagellum protein export</keyword>
<keyword evidence="8" id="KW-0969">Cilium</keyword>
<evidence type="ECO:0000256" key="7">
    <source>
        <dbReference type="RuleBase" id="RU364093"/>
    </source>
</evidence>
<comment type="function">
    <text evidence="7">Required for formation of the rod structure of the flagellar apparatus. Together with FliI and FliH, may constitute the export apparatus of flagellin.</text>
</comment>
<dbReference type="Proteomes" id="UP000068447">
    <property type="component" value="Chromosome"/>
</dbReference>
<dbReference type="InterPro" id="IPR006301">
    <property type="entry name" value="FlhA"/>
</dbReference>
<gene>
    <name evidence="7" type="primary">flhA</name>
    <name evidence="8" type="ORF">AT746_14140</name>
</gene>
<dbReference type="Pfam" id="PF00771">
    <property type="entry name" value="FHIPEP"/>
    <property type="match status" value="1"/>
</dbReference>
<dbReference type="PIRSF" id="PIRSF005419">
    <property type="entry name" value="FlhA"/>
    <property type="match status" value="1"/>
</dbReference>
<protein>
    <recommendedName>
        <fullName evidence="7">Flagellar biosynthesis protein FlhA</fullName>
    </recommendedName>
</protein>
<dbReference type="PRINTS" id="PR00949">
    <property type="entry name" value="TYPE3IMAPROT"/>
</dbReference>
<dbReference type="Gene3D" id="3.40.50.12790">
    <property type="entry name" value="FHIPEP family, domain 4"/>
    <property type="match status" value="1"/>
</dbReference>
<dbReference type="InterPro" id="IPR001712">
    <property type="entry name" value="T3SS_FHIPEP"/>
</dbReference>
<evidence type="ECO:0000313" key="9">
    <source>
        <dbReference type="Proteomes" id="UP000068447"/>
    </source>
</evidence>
<evidence type="ECO:0000256" key="6">
    <source>
        <dbReference type="ARBA" id="ARBA00023136"/>
    </source>
</evidence>
<proteinExistence type="inferred from homology"/>
<reference evidence="8 9" key="1">
    <citation type="submission" date="2015-12" db="EMBL/GenBank/DDBJ databases">
        <title>Complete genome of Lacimicrobium alkaliphilum KCTC 32984.</title>
        <authorList>
            <person name="Kim S.-G."/>
            <person name="Lee Y.-J."/>
        </authorList>
    </citation>
    <scope>NUCLEOTIDE SEQUENCE [LARGE SCALE GENOMIC DNA]</scope>
    <source>
        <strain evidence="8 9">YelD216</strain>
    </source>
</reference>
<dbReference type="InterPro" id="IPR042194">
    <property type="entry name" value="FHIPEP_1"/>
</dbReference>
<dbReference type="GO" id="GO:0005886">
    <property type="term" value="C:plasma membrane"/>
    <property type="evidence" value="ECO:0007669"/>
    <property type="project" value="UniProtKB-SubCell"/>
</dbReference>
<dbReference type="RefSeq" id="WP_062481372.1">
    <property type="nucleotide sequence ID" value="NZ_CP013650.1"/>
</dbReference>
<dbReference type="InterPro" id="IPR025505">
    <property type="entry name" value="FHIPEP_CS"/>
</dbReference>
<keyword evidence="5 7" id="KW-1133">Transmembrane helix</keyword>
<comment type="subcellular location">
    <subcellularLocation>
        <location evidence="1 7">Cell membrane</location>
        <topology evidence="1 7">Multi-pass membrane protein</topology>
    </subcellularLocation>
</comment>
<keyword evidence="8" id="KW-0966">Cell projection</keyword>
<keyword evidence="7" id="KW-1005">Bacterial flagellum biogenesis</keyword>
<evidence type="ECO:0000256" key="1">
    <source>
        <dbReference type="ARBA" id="ARBA00004651"/>
    </source>
</evidence>
<dbReference type="GO" id="GO:0009306">
    <property type="term" value="P:protein secretion"/>
    <property type="evidence" value="ECO:0007669"/>
    <property type="project" value="InterPro"/>
</dbReference>
<keyword evidence="3 7" id="KW-1003">Cell membrane</keyword>